<sequence length="95" mass="10640">MDSYLSPSCIEGLRTIPPLFSENKKPTSSGSLINRRGGAARRKLALVRESMRSPGETEGGFREKEGIRSTGHSRRRDIMKGPKSSKNSHIFKLYF</sequence>
<name>A0AAV4QA11_9ARAC</name>
<comment type="caution">
    <text evidence="2">The sequence shown here is derived from an EMBL/GenBank/DDBJ whole genome shotgun (WGS) entry which is preliminary data.</text>
</comment>
<gene>
    <name evidence="2" type="ORF">CDAR_224261</name>
</gene>
<reference evidence="2 3" key="1">
    <citation type="submission" date="2021-06" db="EMBL/GenBank/DDBJ databases">
        <title>Caerostris darwini draft genome.</title>
        <authorList>
            <person name="Kono N."/>
            <person name="Arakawa K."/>
        </authorList>
    </citation>
    <scope>NUCLEOTIDE SEQUENCE [LARGE SCALE GENOMIC DNA]</scope>
</reference>
<organism evidence="2 3">
    <name type="scientific">Caerostris darwini</name>
    <dbReference type="NCBI Taxonomy" id="1538125"/>
    <lineage>
        <taxon>Eukaryota</taxon>
        <taxon>Metazoa</taxon>
        <taxon>Ecdysozoa</taxon>
        <taxon>Arthropoda</taxon>
        <taxon>Chelicerata</taxon>
        <taxon>Arachnida</taxon>
        <taxon>Araneae</taxon>
        <taxon>Araneomorphae</taxon>
        <taxon>Entelegynae</taxon>
        <taxon>Araneoidea</taxon>
        <taxon>Araneidae</taxon>
        <taxon>Caerostris</taxon>
    </lineage>
</organism>
<dbReference type="EMBL" id="BPLQ01003984">
    <property type="protein sequence ID" value="GIY04850.1"/>
    <property type="molecule type" value="Genomic_DNA"/>
</dbReference>
<accession>A0AAV4QA11</accession>
<feature type="region of interest" description="Disordered" evidence="1">
    <location>
        <begin position="50"/>
        <end position="95"/>
    </location>
</feature>
<evidence type="ECO:0000313" key="2">
    <source>
        <dbReference type="EMBL" id="GIY04850.1"/>
    </source>
</evidence>
<evidence type="ECO:0000256" key="1">
    <source>
        <dbReference type="SAM" id="MobiDB-lite"/>
    </source>
</evidence>
<dbReference type="AlphaFoldDB" id="A0AAV4QA11"/>
<keyword evidence="3" id="KW-1185">Reference proteome</keyword>
<dbReference type="Proteomes" id="UP001054837">
    <property type="component" value="Unassembled WGS sequence"/>
</dbReference>
<evidence type="ECO:0000313" key="3">
    <source>
        <dbReference type="Proteomes" id="UP001054837"/>
    </source>
</evidence>
<proteinExistence type="predicted"/>
<protein>
    <submittedName>
        <fullName evidence="2">Uncharacterized protein</fullName>
    </submittedName>
</protein>